<evidence type="ECO:0000313" key="3">
    <source>
        <dbReference type="WBParaSite" id="Hba_02229"/>
    </source>
</evidence>
<dbReference type="PROSITE" id="PS50943">
    <property type="entry name" value="HTH_CROC1"/>
    <property type="match status" value="1"/>
</dbReference>
<dbReference type="PANTHER" id="PTHR43236:SF1">
    <property type="entry name" value="BLL7220 PROTEIN"/>
    <property type="match status" value="1"/>
</dbReference>
<dbReference type="InterPro" id="IPR052345">
    <property type="entry name" value="Rad_response_metalloprotease"/>
</dbReference>
<dbReference type="InterPro" id="IPR001387">
    <property type="entry name" value="Cro/C1-type_HTH"/>
</dbReference>
<proteinExistence type="predicted"/>
<dbReference type="SUPFAM" id="SSF47413">
    <property type="entry name" value="lambda repressor-like DNA-binding domains"/>
    <property type="match status" value="1"/>
</dbReference>
<dbReference type="GO" id="GO:0005634">
    <property type="term" value="C:nucleus"/>
    <property type="evidence" value="ECO:0007669"/>
    <property type="project" value="UniProtKB-ARBA"/>
</dbReference>
<dbReference type="WBParaSite" id="Hba_02229">
    <property type="protein sequence ID" value="Hba_02229"/>
    <property type="gene ID" value="Hba_02229"/>
</dbReference>
<name>A0A1I7WBZ0_HETBA</name>
<sequence length="209" mass="22911">MPAPLAPAHTFGRRLREARLAKGLTQAQLGAVLGLDEENSAAPRVSRYERGDRVPDPATMEKLAQALGMPVAYFHATNDLVAETLLVMSRLEPEQQRELLTKGREDMLKRLRRWWLQRDAPSPMAPEQLQALMDINLLEIQLAALDALKSSTPAAEAARLRSHAWLASMRGQGPVGTPNWSELRAEARALNRDLAAALAAAQIDAPSEA</sequence>
<dbReference type="Gene3D" id="1.10.260.40">
    <property type="entry name" value="lambda repressor-like DNA-binding domains"/>
    <property type="match status" value="1"/>
</dbReference>
<dbReference type="Pfam" id="PF01381">
    <property type="entry name" value="HTH_3"/>
    <property type="match status" value="1"/>
</dbReference>
<dbReference type="SMART" id="SM00530">
    <property type="entry name" value="HTH_XRE"/>
    <property type="match status" value="1"/>
</dbReference>
<dbReference type="Proteomes" id="UP000095283">
    <property type="component" value="Unplaced"/>
</dbReference>
<dbReference type="PANTHER" id="PTHR43236">
    <property type="entry name" value="ANTITOXIN HIGA1"/>
    <property type="match status" value="1"/>
</dbReference>
<keyword evidence="2" id="KW-1185">Reference proteome</keyword>
<dbReference type="AlphaFoldDB" id="A0A1I7WBZ0"/>
<evidence type="ECO:0000259" key="1">
    <source>
        <dbReference type="PROSITE" id="PS50943"/>
    </source>
</evidence>
<dbReference type="GO" id="GO:0003677">
    <property type="term" value="F:DNA binding"/>
    <property type="evidence" value="ECO:0007669"/>
    <property type="project" value="InterPro"/>
</dbReference>
<evidence type="ECO:0000313" key="2">
    <source>
        <dbReference type="Proteomes" id="UP000095283"/>
    </source>
</evidence>
<accession>A0A1I7WBZ0</accession>
<dbReference type="CDD" id="cd00093">
    <property type="entry name" value="HTH_XRE"/>
    <property type="match status" value="1"/>
</dbReference>
<organism evidence="2 3">
    <name type="scientific">Heterorhabditis bacteriophora</name>
    <name type="common">Entomopathogenic nematode worm</name>
    <dbReference type="NCBI Taxonomy" id="37862"/>
    <lineage>
        <taxon>Eukaryota</taxon>
        <taxon>Metazoa</taxon>
        <taxon>Ecdysozoa</taxon>
        <taxon>Nematoda</taxon>
        <taxon>Chromadorea</taxon>
        <taxon>Rhabditida</taxon>
        <taxon>Rhabditina</taxon>
        <taxon>Rhabditomorpha</taxon>
        <taxon>Strongyloidea</taxon>
        <taxon>Heterorhabditidae</taxon>
        <taxon>Heterorhabditis</taxon>
    </lineage>
</organism>
<reference evidence="3" key="1">
    <citation type="submission" date="2016-11" db="UniProtKB">
        <authorList>
            <consortium name="WormBaseParasite"/>
        </authorList>
    </citation>
    <scope>IDENTIFICATION</scope>
</reference>
<feature type="domain" description="HTH cro/C1-type" evidence="1">
    <location>
        <begin position="15"/>
        <end position="74"/>
    </location>
</feature>
<dbReference type="InterPro" id="IPR010982">
    <property type="entry name" value="Lambda_DNA-bd_dom_sf"/>
</dbReference>
<protein>
    <submittedName>
        <fullName evidence="3">HTH cro/C1-type domain-containing protein</fullName>
    </submittedName>
</protein>